<dbReference type="Proteomes" id="UP000548304">
    <property type="component" value="Unassembled WGS sequence"/>
</dbReference>
<sequence>MDDDIPTPTERGQHQHAALEALVEVARRGRQGGLTPLDWTVSTTGARLLGQVPPWSEQRADVLHQWAALLEAQLLPEDGTGNRLAAVARVSGPSRPVTITLTATVDEIAATLAPW</sequence>
<accession>A0A852YTH3</accession>
<dbReference type="RefSeq" id="WP_179533639.1">
    <property type="nucleotide sequence ID" value="NZ_JACBYW010000001.1"/>
</dbReference>
<dbReference type="EMBL" id="JACBYW010000001">
    <property type="protein sequence ID" value="NYH77022.1"/>
    <property type="molecule type" value="Genomic_DNA"/>
</dbReference>
<protein>
    <submittedName>
        <fullName evidence="1">Uncharacterized protein</fullName>
    </submittedName>
</protein>
<keyword evidence="2" id="KW-1185">Reference proteome</keyword>
<comment type="caution">
    <text evidence="1">The sequence shown here is derived from an EMBL/GenBank/DDBJ whole genome shotgun (WGS) entry which is preliminary data.</text>
</comment>
<evidence type="ECO:0000313" key="2">
    <source>
        <dbReference type="Proteomes" id="UP000548304"/>
    </source>
</evidence>
<gene>
    <name evidence="1" type="ORF">FHR84_000336</name>
</gene>
<name>A0A852YTH3_9ACTN</name>
<organism evidence="1 2">
    <name type="scientific">Actinopolyspora biskrensis</name>
    <dbReference type="NCBI Taxonomy" id="1470178"/>
    <lineage>
        <taxon>Bacteria</taxon>
        <taxon>Bacillati</taxon>
        <taxon>Actinomycetota</taxon>
        <taxon>Actinomycetes</taxon>
        <taxon>Actinopolysporales</taxon>
        <taxon>Actinopolysporaceae</taxon>
        <taxon>Actinopolyspora</taxon>
    </lineage>
</organism>
<proteinExistence type="predicted"/>
<dbReference type="AlphaFoldDB" id="A0A852YTH3"/>
<reference evidence="1 2" key="1">
    <citation type="submission" date="2020-07" db="EMBL/GenBank/DDBJ databases">
        <title>Genomic Encyclopedia of Type Strains, Phase III (KMG-III): the genomes of soil and plant-associated and newly described type strains.</title>
        <authorList>
            <person name="Whitman W."/>
        </authorList>
    </citation>
    <scope>NUCLEOTIDE SEQUENCE [LARGE SCALE GENOMIC DNA]</scope>
    <source>
        <strain evidence="1 2">CECT 8576</strain>
    </source>
</reference>
<evidence type="ECO:0000313" key="1">
    <source>
        <dbReference type="EMBL" id="NYH77022.1"/>
    </source>
</evidence>